<dbReference type="Pfam" id="PF14107">
    <property type="entry name" value="DUF4280"/>
    <property type="match status" value="1"/>
</dbReference>
<dbReference type="RefSeq" id="WP_004360377.1">
    <property type="nucleotide sequence ID" value="NZ_CP054010.1"/>
</dbReference>
<reference evidence="3 4" key="1">
    <citation type="submission" date="2020-05" db="EMBL/GenBank/DDBJ databases">
        <title>FDA dAtabase for Regulatory Grade micrObial Sequences (FDA-ARGOS): Supporting development and validation of Infectious Disease Dx tests.</title>
        <authorList>
            <person name="Moreno J."/>
            <person name="Tallon L."/>
            <person name="Sadzewicz L."/>
            <person name="Zhao X."/>
            <person name="Vavikolanu K."/>
            <person name="Mehta A."/>
            <person name="Aluvathingal J."/>
            <person name="Nadendla S."/>
            <person name="Myers T."/>
            <person name="Yan Y."/>
            <person name="Sichtig H."/>
        </authorList>
    </citation>
    <scope>NUCLEOTIDE SEQUENCE [LARGE SCALE GENOMIC DNA]</scope>
    <source>
        <strain evidence="3 4">FDAARGOS_760</strain>
    </source>
</reference>
<keyword evidence="2" id="KW-1133">Transmembrane helix</keyword>
<gene>
    <name evidence="3" type="ORF">FIU21_04505</name>
</gene>
<dbReference type="Proteomes" id="UP000500843">
    <property type="component" value="Chromosome 1"/>
</dbReference>
<evidence type="ECO:0000313" key="4">
    <source>
        <dbReference type="Proteomes" id="UP000500843"/>
    </source>
</evidence>
<feature type="transmembrane region" description="Helical" evidence="2">
    <location>
        <begin position="55"/>
        <end position="76"/>
    </location>
</feature>
<dbReference type="AlphaFoldDB" id="A0A7D4G774"/>
<evidence type="ECO:0000313" key="3">
    <source>
        <dbReference type="EMBL" id="QKH88215.1"/>
    </source>
</evidence>
<proteinExistence type="predicted"/>
<name>A0A7D4G774_9BACT</name>
<keyword evidence="2" id="KW-0812">Transmembrane</keyword>
<keyword evidence="2" id="KW-0472">Membrane</keyword>
<organism evidence="3 4">
    <name type="scientific">Prevotella melaninogenica</name>
    <dbReference type="NCBI Taxonomy" id="28132"/>
    <lineage>
        <taxon>Bacteria</taxon>
        <taxon>Pseudomonadati</taxon>
        <taxon>Bacteroidota</taxon>
        <taxon>Bacteroidia</taxon>
        <taxon>Bacteroidales</taxon>
        <taxon>Prevotellaceae</taxon>
        <taxon>Prevotella</taxon>
    </lineage>
</organism>
<keyword evidence="1" id="KW-0175">Coiled coil</keyword>
<feature type="coiled-coil region" evidence="1">
    <location>
        <begin position="407"/>
        <end position="435"/>
    </location>
</feature>
<accession>A0A7D4G774</accession>
<feature type="transmembrane region" description="Helical" evidence="2">
    <location>
        <begin position="168"/>
        <end position="189"/>
    </location>
</feature>
<evidence type="ECO:0000256" key="2">
    <source>
        <dbReference type="SAM" id="Phobius"/>
    </source>
</evidence>
<protein>
    <submittedName>
        <fullName evidence="3">DUF4280 domain-containing protein</fullName>
    </submittedName>
</protein>
<feature type="transmembrane region" description="Helical" evidence="2">
    <location>
        <begin position="82"/>
        <end position="112"/>
    </location>
</feature>
<evidence type="ECO:0000256" key="1">
    <source>
        <dbReference type="SAM" id="Coils"/>
    </source>
</evidence>
<dbReference type="InterPro" id="IPR025460">
    <property type="entry name" value="DUF4280"/>
</dbReference>
<dbReference type="EMBL" id="CP054010">
    <property type="protein sequence ID" value="QKH88215.1"/>
    <property type="molecule type" value="Genomic_DNA"/>
</dbReference>
<feature type="transmembrane region" description="Helical" evidence="2">
    <location>
        <begin position="209"/>
        <end position="227"/>
    </location>
</feature>
<sequence length="436" mass="45631">MAQLLVPEGVYLVCTDGMTTNQLQVTSQSSVLMYGGHPVATRHDRMTANFNCAKMVLAGAIIGAIIGAIAAAAIVLSGGTALVAAATAAAATVGYAGTGLLAGMIPCICAMLTSDWTPFHPMIIINKVHMPILETSKMTCCLGGTVEICYSKEKAEALQDYKRWSTGLSVAALAAASAAVGSAIGGLLSSVGSLAATFTEFGVQALGKQLLGMVSGFAMNSALGFGYRKVKENTSFNVIIDGTVFGDDVSQSDFNKYSDIAQNPLGSGTGSETVSQIPDASTTANTQTGVYSNVGSIDCTNYRVVYVASPDGTITPTPTVDIHNTTVLRNTVGNGNVSRTQHQTTHTSTNSYRDRNGNYHVVVEGEVNGVMRNWNLGKTLLANAKEAGKGIVMNLLTDVLRASGNYLLASKIEAKNAAEKNEEEEKAKINVYENKI</sequence>